<evidence type="ECO:0000256" key="1">
    <source>
        <dbReference type="SAM" id="MobiDB-lite"/>
    </source>
</evidence>
<dbReference type="AlphaFoldDB" id="A0AAV4W801"/>
<reference evidence="3 4" key="1">
    <citation type="submission" date="2021-06" db="EMBL/GenBank/DDBJ databases">
        <title>Caerostris extrusa draft genome.</title>
        <authorList>
            <person name="Kono N."/>
            <person name="Arakawa K."/>
        </authorList>
    </citation>
    <scope>NUCLEOTIDE SEQUENCE [LARGE SCALE GENOMIC DNA]</scope>
</reference>
<feature type="region of interest" description="Disordered" evidence="1">
    <location>
        <begin position="135"/>
        <end position="159"/>
    </location>
</feature>
<gene>
    <name evidence="3" type="primary">SMARCC2</name>
    <name evidence="3" type="ORF">CEXT_591991</name>
</gene>
<keyword evidence="4" id="KW-1185">Reference proteome</keyword>
<evidence type="ECO:0000313" key="3">
    <source>
        <dbReference type="EMBL" id="GIY78503.1"/>
    </source>
</evidence>
<accession>A0AAV4W801</accession>
<dbReference type="Proteomes" id="UP001054945">
    <property type="component" value="Unassembled WGS sequence"/>
</dbReference>
<feature type="domain" description="Chromo" evidence="2">
    <location>
        <begin position="1"/>
        <end position="119"/>
    </location>
</feature>
<dbReference type="EMBL" id="BPLR01015762">
    <property type="protein sequence ID" value="GIY78503.1"/>
    <property type="molecule type" value="Genomic_DNA"/>
</dbReference>
<dbReference type="SUPFAM" id="SSF52113">
    <property type="entry name" value="BRCT domain"/>
    <property type="match status" value="1"/>
</dbReference>
<dbReference type="InterPro" id="IPR049898">
    <property type="entry name" value="MARR_BRCT_CHROMO"/>
</dbReference>
<evidence type="ECO:0000313" key="4">
    <source>
        <dbReference type="Proteomes" id="UP001054945"/>
    </source>
</evidence>
<evidence type="ECO:0000259" key="2">
    <source>
        <dbReference type="PROSITE" id="PS52032"/>
    </source>
</evidence>
<protein>
    <recommendedName>
        <fullName evidence="2">Chromo domain-containing protein</fullName>
    </recommendedName>
</protein>
<comment type="caution">
    <text evidence="3">The sequence shown here is derived from an EMBL/GenBank/DDBJ whole genome shotgun (WGS) entry which is preliminary data.</text>
</comment>
<dbReference type="PROSITE" id="PS52032">
    <property type="entry name" value="MARR_BRCT_CHROMO"/>
    <property type="match status" value="1"/>
</dbReference>
<organism evidence="3 4">
    <name type="scientific">Caerostris extrusa</name>
    <name type="common">Bark spider</name>
    <name type="synonym">Caerostris bankana</name>
    <dbReference type="NCBI Taxonomy" id="172846"/>
    <lineage>
        <taxon>Eukaryota</taxon>
        <taxon>Metazoa</taxon>
        <taxon>Ecdysozoa</taxon>
        <taxon>Arthropoda</taxon>
        <taxon>Chelicerata</taxon>
        <taxon>Arachnida</taxon>
        <taxon>Araneae</taxon>
        <taxon>Araneomorphae</taxon>
        <taxon>Entelegynae</taxon>
        <taxon>Araneoidea</taxon>
        <taxon>Araneidae</taxon>
        <taxon>Caerostris</taxon>
    </lineage>
</organism>
<sequence>MPEVEKQLVPRLKDIIKRHQGTIAENPDDASHLVHPLPTTDGPEDWVRVVFRRDKSVMLHWWFFFLIEIDQEPETPDPPDGPYEVNARWLLDLDEYNEWMNVDDYEVEMDALVRRRRSPRGKYTIEELLAGVDGDKKDKKSAKKRKRSPSPVSEKRKEKGNTFLYTLHLVNFMH</sequence>
<feature type="compositionally biased region" description="Basic residues" evidence="1">
    <location>
        <begin position="139"/>
        <end position="148"/>
    </location>
</feature>
<proteinExistence type="predicted"/>
<dbReference type="InterPro" id="IPR036420">
    <property type="entry name" value="BRCT_dom_sf"/>
</dbReference>
<name>A0AAV4W801_CAEEX</name>